<sequence>MLIETLEKQLALHKSLLELARRKTEAVKHNRMDELNRIVREEQKHVNAIAILENKRTEHSGQTLAELLPSRSMEEQQKAGLLRDQLVDVLHELQQTNQLNEELLDQSLQLVHFQLDLIAPPEAGNYAPDGEADRPPATGPVFDSKA</sequence>
<evidence type="ECO:0000256" key="1">
    <source>
        <dbReference type="ARBA" id="ARBA00022795"/>
    </source>
</evidence>
<gene>
    <name evidence="3" type="ORF">BA724_15780</name>
</gene>
<dbReference type="OrthoDB" id="2381500at2"/>
<dbReference type="InterPro" id="IPR007809">
    <property type="entry name" value="FlgN-like"/>
</dbReference>
<dbReference type="STRING" id="1714016.BA724_15780"/>
<dbReference type="Proteomes" id="UP000095658">
    <property type="component" value="Unassembled WGS sequence"/>
</dbReference>
<dbReference type="InterPro" id="IPR036679">
    <property type="entry name" value="FlgN-like_sf"/>
</dbReference>
<keyword evidence="1" id="KW-1005">Bacterial flagellum biogenesis</keyword>
<dbReference type="Gene3D" id="1.20.58.300">
    <property type="entry name" value="FlgN-like"/>
    <property type="match status" value="1"/>
</dbReference>
<dbReference type="SUPFAM" id="SSF140566">
    <property type="entry name" value="FlgN-like"/>
    <property type="match status" value="1"/>
</dbReference>
<dbReference type="GO" id="GO:0044780">
    <property type="term" value="P:bacterial-type flagellum assembly"/>
    <property type="evidence" value="ECO:0007669"/>
    <property type="project" value="InterPro"/>
</dbReference>
<feature type="region of interest" description="Disordered" evidence="2">
    <location>
        <begin position="122"/>
        <end position="146"/>
    </location>
</feature>
<reference evidence="3 4" key="1">
    <citation type="submission" date="2016-06" db="EMBL/GenBank/DDBJ databases">
        <title>Domibacillus iocasae genome sequencing.</title>
        <authorList>
            <person name="Verma A."/>
            <person name="Pal Y."/>
            <person name="Ojha A.K."/>
            <person name="Krishnamurthi S."/>
        </authorList>
    </citation>
    <scope>NUCLEOTIDE SEQUENCE [LARGE SCALE GENOMIC DNA]</scope>
    <source>
        <strain evidence="3 4">DSM 29979</strain>
    </source>
</reference>
<protein>
    <recommendedName>
        <fullName evidence="5">Flagellar protein FlgN</fullName>
    </recommendedName>
</protein>
<keyword evidence="4" id="KW-1185">Reference proteome</keyword>
<evidence type="ECO:0000256" key="2">
    <source>
        <dbReference type="SAM" id="MobiDB-lite"/>
    </source>
</evidence>
<organism evidence="3 4">
    <name type="scientific">Domibacillus iocasae</name>
    <dbReference type="NCBI Taxonomy" id="1714016"/>
    <lineage>
        <taxon>Bacteria</taxon>
        <taxon>Bacillati</taxon>
        <taxon>Bacillota</taxon>
        <taxon>Bacilli</taxon>
        <taxon>Bacillales</taxon>
        <taxon>Bacillaceae</taxon>
        <taxon>Domibacillus</taxon>
    </lineage>
</organism>
<comment type="caution">
    <text evidence="3">The sequence shown here is derived from an EMBL/GenBank/DDBJ whole genome shotgun (WGS) entry which is preliminary data.</text>
</comment>
<dbReference type="Pfam" id="PF05130">
    <property type="entry name" value="FlgN"/>
    <property type="match status" value="1"/>
</dbReference>
<evidence type="ECO:0000313" key="3">
    <source>
        <dbReference type="EMBL" id="OES46048.1"/>
    </source>
</evidence>
<proteinExistence type="predicted"/>
<evidence type="ECO:0008006" key="5">
    <source>
        <dbReference type="Google" id="ProtNLM"/>
    </source>
</evidence>
<accession>A0A1E7DTN2</accession>
<dbReference type="AlphaFoldDB" id="A0A1E7DTN2"/>
<evidence type="ECO:0000313" key="4">
    <source>
        <dbReference type="Proteomes" id="UP000095658"/>
    </source>
</evidence>
<dbReference type="EMBL" id="MAMP01000006">
    <property type="protein sequence ID" value="OES46048.1"/>
    <property type="molecule type" value="Genomic_DNA"/>
</dbReference>
<name>A0A1E7DTN2_9BACI</name>
<dbReference type="RefSeq" id="WP_069937206.1">
    <property type="nucleotide sequence ID" value="NZ_MAMP01000006.1"/>
</dbReference>